<keyword evidence="5" id="KW-0675">Receptor</keyword>
<evidence type="ECO:0000256" key="3">
    <source>
        <dbReference type="SAM" id="SignalP"/>
    </source>
</evidence>
<proteinExistence type="predicted"/>
<keyword evidence="6" id="KW-1185">Reference proteome</keyword>
<feature type="domain" description="Interleukin-17 receptor C/E N-terminal" evidence="4">
    <location>
        <begin position="101"/>
        <end position="434"/>
    </location>
</feature>
<evidence type="ECO:0000256" key="1">
    <source>
        <dbReference type="ARBA" id="ARBA00022729"/>
    </source>
</evidence>
<dbReference type="GO" id="GO:0030368">
    <property type="term" value="F:interleukin-17 receptor activity"/>
    <property type="evidence" value="ECO:0007669"/>
    <property type="project" value="InterPro"/>
</dbReference>
<dbReference type="AlphaFoldDB" id="A0A7J7QV16"/>
<evidence type="ECO:0000313" key="6">
    <source>
        <dbReference type="Proteomes" id="UP000527355"/>
    </source>
</evidence>
<feature type="region of interest" description="Disordered" evidence="2">
    <location>
        <begin position="454"/>
        <end position="474"/>
    </location>
</feature>
<evidence type="ECO:0000313" key="5">
    <source>
        <dbReference type="EMBL" id="KAF6267565.1"/>
    </source>
</evidence>
<evidence type="ECO:0000256" key="2">
    <source>
        <dbReference type="SAM" id="MobiDB-lite"/>
    </source>
</evidence>
<organism evidence="5 6">
    <name type="scientific">Myotis myotis</name>
    <name type="common">Greater mouse-eared bat</name>
    <name type="synonym">Vespertilio myotis</name>
    <dbReference type="NCBI Taxonomy" id="51298"/>
    <lineage>
        <taxon>Eukaryota</taxon>
        <taxon>Metazoa</taxon>
        <taxon>Chordata</taxon>
        <taxon>Craniata</taxon>
        <taxon>Vertebrata</taxon>
        <taxon>Euteleostomi</taxon>
        <taxon>Mammalia</taxon>
        <taxon>Eutheria</taxon>
        <taxon>Laurasiatheria</taxon>
        <taxon>Chiroptera</taxon>
        <taxon>Yangochiroptera</taxon>
        <taxon>Vespertilionidae</taxon>
        <taxon>Myotis</taxon>
    </lineage>
</organism>
<name>A0A7J7QV16_MYOMY</name>
<dbReference type="Pfam" id="PF15037">
    <property type="entry name" value="IL17_R_N"/>
    <property type="match status" value="1"/>
</dbReference>
<dbReference type="EMBL" id="JABWUV010000054">
    <property type="protein sequence ID" value="KAF6267565.1"/>
    <property type="molecule type" value="Genomic_DNA"/>
</dbReference>
<dbReference type="InterPro" id="IPR039465">
    <property type="entry name" value="IL-17_rcpt-like"/>
</dbReference>
<sequence length="474" mass="51770">MLAGGALALLALSWSTCPSLAVPRVTDCGPSCSQGFVCRSHVTRSILSSFCHQPPASMPRSVLGALTLSTAMKCDPRDGCSLLLRVNTSLRLHESLRGLEACALSMDTQETHCQSVRVPRASRRLHVGQQFQVHFGCFEVSAAQSVHVTLRTVPHFCGVQLEQQYNVEARKLSYWVDRSRKVILVQLPEAPGGTDYYVRLCLKWFTCEDVGALVQVAANSVPGMVSLPYSRELPCLCLESWASTPDAVRTQTCPFEDDAAAEALWEAVRYHPASQALSWEPACPLSGLVSLCWCPEPGPACLELQHSRRPAHGRVQFSLVDTQPQLCLKFSTSLGFHVRCPFQQPRFPAWKMTVWPAPSGTHLRVAFSSPSPARFQVCLSHGRKTWPLACHQALQATTRSAASDDGTVDAAFVDIPRDEACGPDTCIQGWRADVHFSAPQQLCGIPCGAGDVPQAQTPRTLGRPPTSYETPSYT</sequence>
<dbReference type="InterPro" id="IPR027841">
    <property type="entry name" value="IL-17_rcpt_C/E_N"/>
</dbReference>
<dbReference type="PANTHER" id="PTHR15583">
    <property type="entry name" value="INTERLEUKIN-17 RECEPTOR"/>
    <property type="match status" value="1"/>
</dbReference>
<feature type="signal peptide" evidence="3">
    <location>
        <begin position="1"/>
        <end position="21"/>
    </location>
</feature>
<feature type="chain" id="PRO_5029501622" evidence="3">
    <location>
        <begin position="22"/>
        <end position="474"/>
    </location>
</feature>
<gene>
    <name evidence="5" type="ORF">mMyoMyo1_006746</name>
</gene>
<dbReference type="Proteomes" id="UP000527355">
    <property type="component" value="Unassembled WGS sequence"/>
</dbReference>
<protein>
    <submittedName>
        <fullName evidence="5">Interleukin 17 receptor E like</fullName>
    </submittedName>
</protein>
<comment type="caution">
    <text evidence="5">The sequence shown here is derived from an EMBL/GenBank/DDBJ whole genome shotgun (WGS) entry which is preliminary data.</text>
</comment>
<dbReference type="PANTHER" id="PTHR15583:SF10">
    <property type="entry name" value="INTERLEUKIN-17 RECEPTOR E-LIKE-RELATED"/>
    <property type="match status" value="1"/>
</dbReference>
<reference evidence="5 6" key="1">
    <citation type="journal article" date="2020" name="Nature">
        <title>Six reference-quality genomes reveal evolution of bat adaptations.</title>
        <authorList>
            <person name="Jebb D."/>
            <person name="Huang Z."/>
            <person name="Pippel M."/>
            <person name="Hughes G.M."/>
            <person name="Lavrichenko K."/>
            <person name="Devanna P."/>
            <person name="Winkler S."/>
            <person name="Jermiin L.S."/>
            <person name="Skirmuntt E.C."/>
            <person name="Katzourakis A."/>
            <person name="Burkitt-Gray L."/>
            <person name="Ray D.A."/>
            <person name="Sullivan K.A.M."/>
            <person name="Roscito J.G."/>
            <person name="Kirilenko B.M."/>
            <person name="Davalos L.M."/>
            <person name="Corthals A.P."/>
            <person name="Power M.L."/>
            <person name="Jones G."/>
            <person name="Ransome R.D."/>
            <person name="Dechmann D.K.N."/>
            <person name="Locatelli A.G."/>
            <person name="Puechmaille S.J."/>
            <person name="Fedrigo O."/>
            <person name="Jarvis E.D."/>
            <person name="Hiller M."/>
            <person name="Vernes S.C."/>
            <person name="Myers E.W."/>
            <person name="Teeling E.C."/>
        </authorList>
    </citation>
    <scope>NUCLEOTIDE SEQUENCE [LARGE SCALE GENOMIC DNA]</scope>
    <source>
        <strain evidence="5">MMyoMyo1</strain>
        <tissue evidence="5">Flight muscle</tissue>
    </source>
</reference>
<evidence type="ECO:0000259" key="4">
    <source>
        <dbReference type="Pfam" id="PF15037"/>
    </source>
</evidence>
<dbReference type="VEuPathDB" id="HostDB:GeneID_118657408"/>
<accession>A0A7J7QV16</accession>
<keyword evidence="1 3" id="KW-0732">Signal</keyword>